<protein>
    <submittedName>
        <fullName evidence="5">Lrp/AsnC family transcriptional regulator</fullName>
    </submittedName>
</protein>
<dbReference type="GO" id="GO:0005829">
    <property type="term" value="C:cytosol"/>
    <property type="evidence" value="ECO:0007669"/>
    <property type="project" value="TreeGrafter"/>
</dbReference>
<keyword evidence="1" id="KW-0805">Transcription regulation</keyword>
<dbReference type="PANTHER" id="PTHR30154">
    <property type="entry name" value="LEUCINE-RESPONSIVE REGULATORY PROTEIN"/>
    <property type="match status" value="1"/>
</dbReference>
<dbReference type="RefSeq" id="WP_159675291.1">
    <property type="nucleotide sequence ID" value="NZ_JACMHY010000002.1"/>
</dbReference>
<evidence type="ECO:0000256" key="3">
    <source>
        <dbReference type="ARBA" id="ARBA00023163"/>
    </source>
</evidence>
<dbReference type="GO" id="GO:0043200">
    <property type="term" value="P:response to amino acid"/>
    <property type="evidence" value="ECO:0007669"/>
    <property type="project" value="TreeGrafter"/>
</dbReference>
<gene>
    <name evidence="5" type="ORF">H1R13_06720</name>
</gene>
<proteinExistence type="predicted"/>
<sequence length="329" mass="35811">MSSPDVPVDDLDRRIIAALQIDGRASWRRIARVLGEPERTVARRGLRLLENRLVTVTALVPSGDTVVVRLRCRPDATREAALAVARRTDTIFTYVVSGSSDCVAELQCPPGRLADLMLEDLPALPGLTGQQVCPVLRYFRTVHEWHPGILTPQEAAQLRRFPTPDDAVGVPEVELDPEERAIVAGLAQDGRRTHEELAALAGVSEATARRRVEALSQAGVVSIRASVEPALLGLPVEALLWLRVRPDALERVGRLAVDSPLVRYAAVVTGEQQLLVHVTQPSKDALLDYLAGASWAPHVEAVEAQYVVEPLKRSATPTPALRRLLSQPA</sequence>
<dbReference type="InterPro" id="IPR019888">
    <property type="entry name" value="Tscrpt_reg_AsnC-like"/>
</dbReference>
<comment type="caution">
    <text evidence="5">The sequence shown here is derived from an EMBL/GenBank/DDBJ whole genome shotgun (WGS) entry which is preliminary data.</text>
</comment>
<dbReference type="SUPFAM" id="SSF54909">
    <property type="entry name" value="Dimeric alpha+beta barrel"/>
    <property type="match status" value="1"/>
</dbReference>
<dbReference type="SMART" id="SM00344">
    <property type="entry name" value="HTH_ASNC"/>
    <property type="match status" value="2"/>
</dbReference>
<dbReference type="PANTHER" id="PTHR30154:SF34">
    <property type="entry name" value="TRANSCRIPTIONAL REGULATOR AZLB"/>
    <property type="match status" value="1"/>
</dbReference>
<dbReference type="PRINTS" id="PR00033">
    <property type="entry name" value="HTHASNC"/>
</dbReference>
<keyword evidence="3" id="KW-0804">Transcription</keyword>
<dbReference type="EMBL" id="JACMHY010000002">
    <property type="protein sequence ID" value="MBC2864696.1"/>
    <property type="molecule type" value="Genomic_DNA"/>
</dbReference>
<evidence type="ECO:0000313" key="6">
    <source>
        <dbReference type="Proteomes" id="UP000517694"/>
    </source>
</evidence>
<reference evidence="5 6" key="1">
    <citation type="submission" date="2020-08" db="EMBL/GenBank/DDBJ databases">
        <title>Whole-Genome Sequence of French Clinical Streptomyces mexicanus Strain Q0842.</title>
        <authorList>
            <person name="Boxberger M."/>
            <person name="La Scola B."/>
        </authorList>
    </citation>
    <scope>NUCLEOTIDE SEQUENCE [LARGE SCALE GENOMIC DNA]</scope>
    <source>
        <strain evidence="5 6">Marseille-Q0842</strain>
    </source>
</reference>
<organism evidence="5 6">
    <name type="scientific">Streptomyces mexicanus</name>
    <dbReference type="NCBI Taxonomy" id="178566"/>
    <lineage>
        <taxon>Bacteria</taxon>
        <taxon>Bacillati</taxon>
        <taxon>Actinomycetota</taxon>
        <taxon>Actinomycetes</taxon>
        <taxon>Kitasatosporales</taxon>
        <taxon>Streptomycetaceae</taxon>
        <taxon>Streptomyces</taxon>
    </lineage>
</organism>
<dbReference type="Gene3D" id="1.10.10.10">
    <property type="entry name" value="Winged helix-like DNA-binding domain superfamily/Winged helix DNA-binding domain"/>
    <property type="match status" value="2"/>
</dbReference>
<dbReference type="OrthoDB" id="4050641at2"/>
<dbReference type="InterPro" id="IPR000485">
    <property type="entry name" value="AsnC-type_HTH_dom"/>
</dbReference>
<dbReference type="Gene3D" id="3.30.70.920">
    <property type="match status" value="1"/>
</dbReference>
<keyword evidence="2" id="KW-0238">DNA-binding</keyword>
<name>A0A7X1HXF1_9ACTN</name>
<evidence type="ECO:0000256" key="2">
    <source>
        <dbReference type="ARBA" id="ARBA00023125"/>
    </source>
</evidence>
<feature type="domain" description="HTH asnC-type" evidence="4">
    <location>
        <begin position="175"/>
        <end position="235"/>
    </location>
</feature>
<dbReference type="PROSITE" id="PS50956">
    <property type="entry name" value="HTH_ASNC_2"/>
    <property type="match status" value="1"/>
</dbReference>
<dbReference type="Proteomes" id="UP000517694">
    <property type="component" value="Unassembled WGS sequence"/>
</dbReference>
<dbReference type="AlphaFoldDB" id="A0A7X1HXF1"/>
<dbReference type="Pfam" id="PF13404">
    <property type="entry name" value="HTH_AsnC-type"/>
    <property type="match status" value="2"/>
</dbReference>
<dbReference type="SUPFAM" id="SSF46785">
    <property type="entry name" value="Winged helix' DNA-binding domain"/>
    <property type="match status" value="2"/>
</dbReference>
<dbReference type="InterPro" id="IPR036390">
    <property type="entry name" value="WH_DNA-bd_sf"/>
</dbReference>
<dbReference type="InterPro" id="IPR036388">
    <property type="entry name" value="WH-like_DNA-bd_sf"/>
</dbReference>
<evidence type="ECO:0000259" key="4">
    <source>
        <dbReference type="PROSITE" id="PS50956"/>
    </source>
</evidence>
<evidence type="ECO:0000256" key="1">
    <source>
        <dbReference type="ARBA" id="ARBA00023015"/>
    </source>
</evidence>
<dbReference type="GO" id="GO:0043565">
    <property type="term" value="F:sequence-specific DNA binding"/>
    <property type="evidence" value="ECO:0007669"/>
    <property type="project" value="InterPro"/>
</dbReference>
<evidence type="ECO:0000313" key="5">
    <source>
        <dbReference type="EMBL" id="MBC2864696.1"/>
    </source>
</evidence>
<accession>A0A7X1HXF1</accession>
<dbReference type="InterPro" id="IPR011008">
    <property type="entry name" value="Dimeric_a/b-barrel"/>
</dbReference>
<keyword evidence="6" id="KW-1185">Reference proteome</keyword>